<dbReference type="InterPro" id="IPR021139">
    <property type="entry name" value="NYN"/>
</dbReference>
<name>A0A7Y9RTG1_9ACTN</name>
<dbReference type="AlphaFoldDB" id="A0A7Y9RTG1"/>
<reference evidence="2 3" key="1">
    <citation type="submission" date="2020-07" db="EMBL/GenBank/DDBJ databases">
        <title>Sequencing the genomes of 1000 actinobacteria strains.</title>
        <authorList>
            <person name="Klenk H.-P."/>
        </authorList>
    </citation>
    <scope>NUCLEOTIDE SEQUENCE [LARGE SCALE GENOMIC DNA]</scope>
    <source>
        <strain evidence="2 3">DSM 24552</strain>
    </source>
</reference>
<keyword evidence="3" id="KW-1185">Reference proteome</keyword>
<dbReference type="CDD" id="cd18722">
    <property type="entry name" value="PIN_NicB-like"/>
    <property type="match status" value="1"/>
</dbReference>
<evidence type="ECO:0000313" key="2">
    <source>
        <dbReference type="EMBL" id="NYG54353.1"/>
    </source>
</evidence>
<dbReference type="EMBL" id="JACCAC010000001">
    <property type="protein sequence ID" value="NYG54353.1"/>
    <property type="molecule type" value="Genomic_DNA"/>
</dbReference>
<proteinExistence type="predicted"/>
<protein>
    <submittedName>
        <fullName evidence="2">Uncharacterized LabA/DUF88 family protein</fullName>
    </submittedName>
</protein>
<dbReference type="Pfam" id="PF01936">
    <property type="entry name" value="NYN"/>
    <property type="match status" value="1"/>
</dbReference>
<evidence type="ECO:0000259" key="1">
    <source>
        <dbReference type="Pfam" id="PF01936"/>
    </source>
</evidence>
<evidence type="ECO:0000313" key="3">
    <source>
        <dbReference type="Proteomes" id="UP000544110"/>
    </source>
</evidence>
<dbReference type="Gene3D" id="3.40.50.1010">
    <property type="entry name" value="5'-nuclease"/>
    <property type="match status" value="1"/>
</dbReference>
<feature type="domain" description="NYN" evidence="1">
    <location>
        <begin position="5"/>
        <end position="167"/>
    </location>
</feature>
<dbReference type="Proteomes" id="UP000544110">
    <property type="component" value="Unassembled WGS sequence"/>
</dbReference>
<accession>A0A7Y9RTG1</accession>
<organism evidence="2 3">
    <name type="scientific">Nocardioides perillae</name>
    <dbReference type="NCBI Taxonomy" id="1119534"/>
    <lineage>
        <taxon>Bacteria</taxon>
        <taxon>Bacillati</taxon>
        <taxon>Actinomycetota</taxon>
        <taxon>Actinomycetes</taxon>
        <taxon>Propionibacteriales</taxon>
        <taxon>Nocardioidaceae</taxon>
        <taxon>Nocardioides</taxon>
    </lineage>
</organism>
<comment type="caution">
    <text evidence="2">The sequence shown here is derived from an EMBL/GenBank/DDBJ whole genome shotgun (WGS) entry which is preliminary data.</text>
</comment>
<sequence length="203" mass="22618">MSSLIVYVDGFNLYHGLKEQFGRRMLWLDLVDLSKSLRPRSNLVQVRYFTAPVLDEPPAASRQGRYQQALLAQNPGLVDIVQGRYQKKPMKCRKCGAGWTHYEEKETDVNIATSLVADAARRLSDSALIVSADSDLTPAVKAARSLNPSLYVAAAFPPKRFSAELKKLMPGSFHISPNKIRQSQLPQTVSGAGRSYLRPVKWS</sequence>
<gene>
    <name evidence="2" type="ORF">BJ989_000657</name>
</gene>
<dbReference type="RefSeq" id="WP_343049059.1">
    <property type="nucleotide sequence ID" value="NZ_JACCAC010000001.1"/>
</dbReference>
<dbReference type="GO" id="GO:0004540">
    <property type="term" value="F:RNA nuclease activity"/>
    <property type="evidence" value="ECO:0007669"/>
    <property type="project" value="InterPro"/>
</dbReference>